<reference evidence="9" key="1">
    <citation type="submission" date="2018-05" db="EMBL/GenBank/DDBJ databases">
        <authorList>
            <person name="Du Z."/>
            <person name="Wang X."/>
        </authorList>
    </citation>
    <scope>NUCLEOTIDE SEQUENCE [LARGE SCALE GENOMIC DNA]</scope>
    <source>
        <strain evidence="9">CQN31</strain>
    </source>
</reference>
<dbReference type="PANTHER" id="PTHR43663">
    <property type="entry name" value="CHROMATE TRANSPORT PROTEIN-RELATED"/>
    <property type="match status" value="1"/>
</dbReference>
<keyword evidence="6 7" id="KW-0472">Membrane</keyword>
<organism evidence="8 9">
    <name type="scientific">Falsiroseomonas bella</name>
    <dbReference type="NCBI Taxonomy" id="2184016"/>
    <lineage>
        <taxon>Bacteria</taxon>
        <taxon>Pseudomonadati</taxon>
        <taxon>Pseudomonadota</taxon>
        <taxon>Alphaproteobacteria</taxon>
        <taxon>Acetobacterales</taxon>
        <taxon>Roseomonadaceae</taxon>
        <taxon>Falsiroseomonas</taxon>
    </lineage>
</organism>
<dbReference type="InterPro" id="IPR052518">
    <property type="entry name" value="CHR_Transporter"/>
</dbReference>
<sequence length="234" mass="25058">MRPWPRCRRRARRGCCWSRSAAWWWCAGAPPRGLDRPGGRRSVRGMPPDTAPRPSLTKLFVTYLRIGLIGFGGVNAWARRVIVEEERWLSEQDYAEVLGLAQALPGPNALNVAIQLGERWHGARGALLASLGLFGGPMAVLVLMAWAHDRWGELPLVKAVLAGTAAAAAGMVIGTALKMAQNLRPAPPILAVGLAALVGAALLRLPLPVIVLGLAPFGIAAAWWTGRQPAKPGR</sequence>
<evidence type="ECO:0000313" key="9">
    <source>
        <dbReference type="Proteomes" id="UP000245765"/>
    </source>
</evidence>
<gene>
    <name evidence="8" type="ORF">DFH01_00415</name>
</gene>
<dbReference type="PANTHER" id="PTHR43663:SF1">
    <property type="entry name" value="CHROMATE TRANSPORTER"/>
    <property type="match status" value="1"/>
</dbReference>
<comment type="caution">
    <text evidence="8">The sequence shown here is derived from an EMBL/GenBank/DDBJ whole genome shotgun (WGS) entry which is preliminary data.</text>
</comment>
<dbReference type="InterPro" id="IPR003370">
    <property type="entry name" value="Chromate_transpt"/>
</dbReference>
<feature type="transmembrane region" description="Helical" evidence="7">
    <location>
        <begin position="159"/>
        <end position="177"/>
    </location>
</feature>
<name>A0A317FIN7_9PROT</name>
<dbReference type="EMBL" id="QGNA01000001">
    <property type="protein sequence ID" value="PWS37819.1"/>
    <property type="molecule type" value="Genomic_DNA"/>
</dbReference>
<dbReference type="Proteomes" id="UP000245765">
    <property type="component" value="Unassembled WGS sequence"/>
</dbReference>
<keyword evidence="3" id="KW-1003">Cell membrane</keyword>
<dbReference type="GO" id="GO:0005886">
    <property type="term" value="C:plasma membrane"/>
    <property type="evidence" value="ECO:0007669"/>
    <property type="project" value="UniProtKB-SubCell"/>
</dbReference>
<evidence type="ECO:0000313" key="8">
    <source>
        <dbReference type="EMBL" id="PWS37819.1"/>
    </source>
</evidence>
<comment type="subcellular location">
    <subcellularLocation>
        <location evidence="1">Cell membrane</location>
        <topology evidence="1">Multi-pass membrane protein</topology>
    </subcellularLocation>
</comment>
<comment type="similarity">
    <text evidence="2">Belongs to the chromate ion transporter (CHR) (TC 2.A.51) family.</text>
</comment>
<keyword evidence="4 7" id="KW-0812">Transmembrane</keyword>
<keyword evidence="9" id="KW-1185">Reference proteome</keyword>
<feature type="transmembrane region" description="Helical" evidence="7">
    <location>
        <begin position="126"/>
        <end position="147"/>
    </location>
</feature>
<evidence type="ECO:0000256" key="5">
    <source>
        <dbReference type="ARBA" id="ARBA00022989"/>
    </source>
</evidence>
<evidence type="ECO:0000256" key="2">
    <source>
        <dbReference type="ARBA" id="ARBA00005262"/>
    </source>
</evidence>
<accession>A0A317FIN7</accession>
<evidence type="ECO:0000256" key="1">
    <source>
        <dbReference type="ARBA" id="ARBA00004651"/>
    </source>
</evidence>
<dbReference type="Pfam" id="PF02417">
    <property type="entry name" value="Chromate_transp"/>
    <property type="match status" value="1"/>
</dbReference>
<keyword evidence="5 7" id="KW-1133">Transmembrane helix</keyword>
<evidence type="ECO:0000256" key="7">
    <source>
        <dbReference type="SAM" id="Phobius"/>
    </source>
</evidence>
<evidence type="ECO:0000256" key="3">
    <source>
        <dbReference type="ARBA" id="ARBA00022475"/>
    </source>
</evidence>
<feature type="transmembrane region" description="Helical" evidence="7">
    <location>
        <begin position="186"/>
        <end position="203"/>
    </location>
</feature>
<evidence type="ECO:0000256" key="6">
    <source>
        <dbReference type="ARBA" id="ARBA00023136"/>
    </source>
</evidence>
<dbReference type="GO" id="GO:0015109">
    <property type="term" value="F:chromate transmembrane transporter activity"/>
    <property type="evidence" value="ECO:0007669"/>
    <property type="project" value="InterPro"/>
</dbReference>
<evidence type="ECO:0000256" key="4">
    <source>
        <dbReference type="ARBA" id="ARBA00022692"/>
    </source>
</evidence>
<dbReference type="AlphaFoldDB" id="A0A317FIN7"/>
<protein>
    <submittedName>
        <fullName evidence="8">Chromate transporter</fullName>
    </submittedName>
</protein>
<proteinExistence type="inferred from homology"/>
<feature type="transmembrane region" description="Helical" evidence="7">
    <location>
        <begin position="209"/>
        <end position="226"/>
    </location>
</feature>